<keyword evidence="4" id="KW-0648">Protein biosynthesis</keyword>
<dbReference type="Gene3D" id="3.30.70.870">
    <property type="entry name" value="Elongation Factor G (Translational Gtpase), domain 3"/>
    <property type="match status" value="1"/>
</dbReference>
<keyword evidence="3 8" id="KW-0251">Elongation factor</keyword>
<dbReference type="Pfam" id="PF14492">
    <property type="entry name" value="EFG_III"/>
    <property type="match status" value="1"/>
</dbReference>
<name>A0ABM7MH06_9BURK</name>
<feature type="domain" description="Tr-type G" evidence="7">
    <location>
        <begin position="7"/>
        <end position="263"/>
    </location>
</feature>
<dbReference type="PRINTS" id="PR00315">
    <property type="entry name" value="ELONGATNFCT"/>
</dbReference>
<dbReference type="SMART" id="SM00838">
    <property type="entry name" value="EFG_C"/>
    <property type="match status" value="1"/>
</dbReference>
<dbReference type="Gene3D" id="3.30.70.240">
    <property type="match status" value="1"/>
</dbReference>
<dbReference type="InterPro" id="IPR020568">
    <property type="entry name" value="Ribosomal_Su5_D2-typ_SF"/>
</dbReference>
<dbReference type="CDD" id="cd04170">
    <property type="entry name" value="EF-G_bact"/>
    <property type="match status" value="1"/>
</dbReference>
<accession>A0ABM7MH06</accession>
<reference evidence="8 9" key="1">
    <citation type="journal article" date="2021" name="Microbiol. Spectr.">
        <title>A Single Bacterium Capable of Oxidation and Reduction of Iron at Circumneutral pH.</title>
        <authorList>
            <person name="Kato S."/>
            <person name="Ohkuma M."/>
        </authorList>
    </citation>
    <scope>NUCLEOTIDE SEQUENCE [LARGE SCALE GENOMIC DNA]</scope>
    <source>
        <strain evidence="8 9">MIZ03</strain>
    </source>
</reference>
<protein>
    <recommendedName>
        <fullName evidence="1">Elongation factor G</fullName>
    </recommendedName>
</protein>
<dbReference type="Gene3D" id="3.30.230.10">
    <property type="match status" value="1"/>
</dbReference>
<dbReference type="RefSeq" id="WP_223907226.1">
    <property type="nucleotide sequence ID" value="NZ_AP024238.1"/>
</dbReference>
<sequence length="683" mass="72890">MNSKASEHIRSVVLVGHGAVGKTTLAESLLAATGAIPSRGAVEKGNTVCDFDPVEKQLGHSLQSAIVSLQQAGTHIYLIDTPGYPDFAGQALGALAGADTALVVISAQTGIELSTERMFHQAGERGLCRMIVINKIDADNLDLSALVEDIRSRFGPQCLLLDLPTAHGQEVVELLGHDDGASDFASVAVAHRALLDQLIEEDEDLLARYLEDGVEPSGDALHAPFEAALRSGHLIPILFVSAKTGAGLPQLLDVLVKLAPNPAEGNPPAFYKGDVPAAAQAFAAQPDASAHVLAHVFKVVMDPFIGKLGVFKVHQGTLRKDAQLFVGSGKRPFKVAHLYQLQGKDYVEVDALLPGDIGAVAKVDEIEWDAVLHDSHDEDQIHLRPLALPQPMQGLAVQTQRKGDEQRLFEVLHKLELEDPCFKVERHPGTNETVIRGLGDMHLRAKLLRLQQQYKLELATSVPQIAYIETITGQAEGHCRHKKQSGGAGQFGEVMLRVEPLARGAGFEFVDVVKGGAIPGVFMAAVEKGVHQALAEGVVAGFPVHDLRVTVFDGKTHAVDGKEVAFIAAARKATLLAMREARPIVLEPLVNIEVISPESAMGDLTGDLAAKRGHITGSQARAGGTVSISGQMPLAELGDYQGRLKSLTGGQGSYSLVFSHYAPVSPETQQRLASAFKPQLDDE</sequence>
<dbReference type="SUPFAM" id="SSF52540">
    <property type="entry name" value="P-loop containing nucleoside triphosphate hydrolases"/>
    <property type="match status" value="1"/>
</dbReference>
<gene>
    <name evidence="8" type="ORF">MIZ03_0350</name>
</gene>
<dbReference type="CDD" id="cd01434">
    <property type="entry name" value="EFG_mtEFG1_IV"/>
    <property type="match status" value="1"/>
</dbReference>
<dbReference type="InterPro" id="IPR035647">
    <property type="entry name" value="EFG_III/V"/>
</dbReference>
<dbReference type="PANTHER" id="PTHR43261">
    <property type="entry name" value="TRANSLATION ELONGATION FACTOR G-RELATED"/>
    <property type="match status" value="1"/>
</dbReference>
<dbReference type="Gene3D" id="3.40.50.300">
    <property type="entry name" value="P-loop containing nucleotide triphosphate hydrolases"/>
    <property type="match status" value="1"/>
</dbReference>
<keyword evidence="2" id="KW-0547">Nucleotide-binding</keyword>
<dbReference type="NCBIfam" id="TIGR00231">
    <property type="entry name" value="small_GTP"/>
    <property type="match status" value="1"/>
</dbReference>
<dbReference type="InterPro" id="IPR047872">
    <property type="entry name" value="EFG_IV"/>
</dbReference>
<evidence type="ECO:0000256" key="6">
    <source>
        <dbReference type="ARBA" id="ARBA00024731"/>
    </source>
</evidence>
<dbReference type="InterPro" id="IPR005225">
    <property type="entry name" value="Small_GTP-bd"/>
</dbReference>
<evidence type="ECO:0000256" key="3">
    <source>
        <dbReference type="ARBA" id="ARBA00022768"/>
    </source>
</evidence>
<evidence type="ECO:0000313" key="9">
    <source>
        <dbReference type="Proteomes" id="UP000824366"/>
    </source>
</evidence>
<evidence type="ECO:0000256" key="1">
    <source>
        <dbReference type="ARBA" id="ARBA00017872"/>
    </source>
</evidence>
<dbReference type="InterPro" id="IPR000795">
    <property type="entry name" value="T_Tr_GTP-bd_dom"/>
</dbReference>
<dbReference type="InterPro" id="IPR014721">
    <property type="entry name" value="Ribsml_uS5_D2-typ_fold_subgr"/>
</dbReference>
<evidence type="ECO:0000256" key="5">
    <source>
        <dbReference type="ARBA" id="ARBA00023134"/>
    </source>
</evidence>
<dbReference type="Pfam" id="PF00009">
    <property type="entry name" value="GTP_EFTU"/>
    <property type="match status" value="1"/>
</dbReference>
<evidence type="ECO:0000256" key="2">
    <source>
        <dbReference type="ARBA" id="ARBA00022741"/>
    </source>
</evidence>
<evidence type="ECO:0000256" key="4">
    <source>
        <dbReference type="ARBA" id="ARBA00022917"/>
    </source>
</evidence>
<comment type="function">
    <text evidence="6">Catalyzes the GTP-dependent ribosomal translocation step during translation elongation. During this step, the ribosome changes from the pre-translocational (PRE) to the post-translocational (POST) state as the newly formed A-site-bound peptidyl-tRNA and P-site-bound deacylated tRNA move to the P and E sites, respectively. Catalyzes the coordinated movement of the two tRNA molecules, the mRNA and conformational changes in the ribosome.</text>
</comment>
<evidence type="ECO:0000313" key="8">
    <source>
        <dbReference type="EMBL" id="BCO25489.1"/>
    </source>
</evidence>
<dbReference type="InterPro" id="IPR041095">
    <property type="entry name" value="EFG_II"/>
</dbReference>
<dbReference type="NCBIfam" id="NF009891">
    <property type="entry name" value="PRK13351.1-1"/>
    <property type="match status" value="1"/>
</dbReference>
<dbReference type="Pfam" id="PF00679">
    <property type="entry name" value="EFG_C"/>
    <property type="match status" value="1"/>
</dbReference>
<organism evidence="8 9">
    <name type="scientific">Rhodoferax lithotrophicus</name>
    <dbReference type="NCBI Taxonomy" id="2798804"/>
    <lineage>
        <taxon>Bacteria</taxon>
        <taxon>Pseudomonadati</taxon>
        <taxon>Pseudomonadota</taxon>
        <taxon>Betaproteobacteria</taxon>
        <taxon>Burkholderiales</taxon>
        <taxon>Comamonadaceae</taxon>
        <taxon>Rhodoferax</taxon>
    </lineage>
</organism>
<dbReference type="InterPro" id="IPR000640">
    <property type="entry name" value="EFG_V-like"/>
</dbReference>
<proteinExistence type="predicted"/>
<dbReference type="SUPFAM" id="SSF54980">
    <property type="entry name" value="EF-G C-terminal domain-like"/>
    <property type="match status" value="2"/>
</dbReference>
<dbReference type="Gene3D" id="2.40.30.10">
    <property type="entry name" value="Translation factors"/>
    <property type="match status" value="1"/>
</dbReference>
<dbReference type="InterPro" id="IPR009000">
    <property type="entry name" value="Transl_B-barrel_sf"/>
</dbReference>
<evidence type="ECO:0000259" key="7">
    <source>
        <dbReference type="PROSITE" id="PS51722"/>
    </source>
</evidence>
<dbReference type="NCBIfam" id="NF009381">
    <property type="entry name" value="PRK12740.1-5"/>
    <property type="match status" value="1"/>
</dbReference>
<dbReference type="CDD" id="cd03713">
    <property type="entry name" value="EFG_mtEFG_C"/>
    <property type="match status" value="1"/>
</dbReference>
<dbReference type="GO" id="GO:0003746">
    <property type="term" value="F:translation elongation factor activity"/>
    <property type="evidence" value="ECO:0007669"/>
    <property type="project" value="UniProtKB-KW"/>
</dbReference>
<dbReference type="InterPro" id="IPR027417">
    <property type="entry name" value="P-loop_NTPase"/>
</dbReference>
<dbReference type="SUPFAM" id="SSF54211">
    <property type="entry name" value="Ribosomal protein S5 domain 2-like"/>
    <property type="match status" value="1"/>
</dbReference>
<dbReference type="PROSITE" id="PS51722">
    <property type="entry name" value="G_TR_2"/>
    <property type="match status" value="1"/>
</dbReference>
<keyword evidence="5" id="KW-0342">GTP-binding</keyword>
<dbReference type="InterPro" id="IPR035649">
    <property type="entry name" value="EFG_V"/>
</dbReference>
<dbReference type="Proteomes" id="UP000824366">
    <property type="component" value="Chromosome"/>
</dbReference>
<dbReference type="EMBL" id="AP024238">
    <property type="protein sequence ID" value="BCO25489.1"/>
    <property type="molecule type" value="Genomic_DNA"/>
</dbReference>
<dbReference type="SMART" id="SM00889">
    <property type="entry name" value="EFG_IV"/>
    <property type="match status" value="1"/>
</dbReference>
<dbReference type="Pfam" id="PF03764">
    <property type="entry name" value="EFG_IV"/>
    <property type="match status" value="1"/>
</dbReference>
<keyword evidence="9" id="KW-1185">Reference proteome</keyword>
<dbReference type="SUPFAM" id="SSF50447">
    <property type="entry name" value="Translation proteins"/>
    <property type="match status" value="1"/>
</dbReference>
<dbReference type="InterPro" id="IPR005517">
    <property type="entry name" value="Transl_elong_EFG/EF2_IV"/>
</dbReference>
<dbReference type="PANTHER" id="PTHR43261:SF6">
    <property type="entry name" value="ELONGATION FACTOR G-LIKE PROTEIN"/>
    <property type="match status" value="1"/>
</dbReference>
<dbReference type="InterPro" id="IPR053905">
    <property type="entry name" value="EF-G-like_DII"/>
</dbReference>
<dbReference type="Pfam" id="PF22042">
    <property type="entry name" value="EF-G_D2"/>
    <property type="match status" value="1"/>
</dbReference>